<keyword evidence="1" id="KW-0472">Membrane</keyword>
<dbReference type="RefSeq" id="WP_187068358.1">
    <property type="nucleotide sequence ID" value="NZ_JACRVF010000005.1"/>
</dbReference>
<accession>A0A923N8T2</accession>
<evidence type="ECO:0000256" key="1">
    <source>
        <dbReference type="SAM" id="Phobius"/>
    </source>
</evidence>
<evidence type="ECO:0000313" key="3">
    <source>
        <dbReference type="Proteomes" id="UP000603640"/>
    </source>
</evidence>
<dbReference type="Proteomes" id="UP000603640">
    <property type="component" value="Unassembled WGS sequence"/>
</dbReference>
<dbReference type="AlphaFoldDB" id="A0A923N8T2"/>
<keyword evidence="1" id="KW-1133">Transmembrane helix</keyword>
<gene>
    <name evidence="2" type="ORF">H8S84_15870</name>
</gene>
<feature type="transmembrane region" description="Helical" evidence="1">
    <location>
        <begin position="41"/>
        <end position="60"/>
    </location>
</feature>
<protein>
    <submittedName>
        <fullName evidence="2">Uncharacterized protein</fullName>
    </submittedName>
</protein>
<evidence type="ECO:0000313" key="2">
    <source>
        <dbReference type="EMBL" id="MBC5994326.1"/>
    </source>
</evidence>
<proteinExistence type="predicted"/>
<reference evidence="2" key="1">
    <citation type="submission" date="2020-08" db="EMBL/GenBank/DDBJ databases">
        <title>Pontibacter sp. SD6 16S ribosomal RNA gene Genome sequencing and assembly.</title>
        <authorList>
            <person name="Kang M."/>
        </authorList>
    </citation>
    <scope>NUCLEOTIDE SEQUENCE</scope>
    <source>
        <strain evidence="2">SD6</strain>
    </source>
</reference>
<name>A0A923N8T2_9BACT</name>
<keyword evidence="3" id="KW-1185">Reference proteome</keyword>
<sequence>MEFLPNIILFTVVGLYLLLLVSILAFIYFDAEQRGVNGWLIVAFTFFSGTIFGSLAWLVFRPKLKPQPIPVRS</sequence>
<organism evidence="2 3">
    <name type="scientific">Pontibacter cellulosilyticus</name>
    <dbReference type="NCBI Taxonomy" id="1720253"/>
    <lineage>
        <taxon>Bacteria</taxon>
        <taxon>Pseudomonadati</taxon>
        <taxon>Bacteroidota</taxon>
        <taxon>Cytophagia</taxon>
        <taxon>Cytophagales</taxon>
        <taxon>Hymenobacteraceae</taxon>
        <taxon>Pontibacter</taxon>
    </lineage>
</organism>
<keyword evidence="1" id="KW-0812">Transmembrane</keyword>
<dbReference type="EMBL" id="JACRVF010000005">
    <property type="protein sequence ID" value="MBC5994326.1"/>
    <property type="molecule type" value="Genomic_DNA"/>
</dbReference>
<comment type="caution">
    <text evidence="2">The sequence shown here is derived from an EMBL/GenBank/DDBJ whole genome shotgun (WGS) entry which is preliminary data.</text>
</comment>
<feature type="transmembrane region" description="Helical" evidence="1">
    <location>
        <begin position="7"/>
        <end position="29"/>
    </location>
</feature>